<evidence type="ECO:0000256" key="1">
    <source>
        <dbReference type="SAM" id="MobiDB-lite"/>
    </source>
</evidence>
<dbReference type="Proteomes" id="UP000823775">
    <property type="component" value="Unassembled WGS sequence"/>
</dbReference>
<name>A0ABS8TEB5_DATST</name>
<sequence>MPYMSSHQRSVEEGNEDGDVLSVEEDEDIIRLETSDEPIQDVERGIHLTFSDALEMMHEDSRRGGI</sequence>
<comment type="caution">
    <text evidence="2">The sequence shown here is derived from an EMBL/GenBank/DDBJ whole genome shotgun (WGS) entry which is preliminary data.</text>
</comment>
<evidence type="ECO:0000313" key="2">
    <source>
        <dbReference type="EMBL" id="MCD7469784.1"/>
    </source>
</evidence>
<dbReference type="EMBL" id="JACEIK010001484">
    <property type="protein sequence ID" value="MCD7469784.1"/>
    <property type="molecule type" value="Genomic_DNA"/>
</dbReference>
<proteinExistence type="predicted"/>
<feature type="compositionally biased region" description="Acidic residues" evidence="1">
    <location>
        <begin position="13"/>
        <end position="26"/>
    </location>
</feature>
<protein>
    <submittedName>
        <fullName evidence="2">Uncharacterized protein</fullName>
    </submittedName>
</protein>
<gene>
    <name evidence="2" type="ORF">HAX54_009029</name>
</gene>
<evidence type="ECO:0000313" key="3">
    <source>
        <dbReference type="Proteomes" id="UP000823775"/>
    </source>
</evidence>
<accession>A0ABS8TEB5</accession>
<reference evidence="2 3" key="1">
    <citation type="journal article" date="2021" name="BMC Genomics">
        <title>Datura genome reveals duplications of psychoactive alkaloid biosynthetic genes and high mutation rate following tissue culture.</title>
        <authorList>
            <person name="Rajewski A."/>
            <person name="Carter-House D."/>
            <person name="Stajich J."/>
            <person name="Litt A."/>
        </authorList>
    </citation>
    <scope>NUCLEOTIDE SEQUENCE [LARGE SCALE GENOMIC DNA]</scope>
    <source>
        <strain evidence="2">AR-01</strain>
    </source>
</reference>
<keyword evidence="3" id="KW-1185">Reference proteome</keyword>
<feature type="region of interest" description="Disordered" evidence="1">
    <location>
        <begin position="1"/>
        <end position="26"/>
    </location>
</feature>
<organism evidence="2 3">
    <name type="scientific">Datura stramonium</name>
    <name type="common">Jimsonweed</name>
    <name type="synonym">Common thornapple</name>
    <dbReference type="NCBI Taxonomy" id="4076"/>
    <lineage>
        <taxon>Eukaryota</taxon>
        <taxon>Viridiplantae</taxon>
        <taxon>Streptophyta</taxon>
        <taxon>Embryophyta</taxon>
        <taxon>Tracheophyta</taxon>
        <taxon>Spermatophyta</taxon>
        <taxon>Magnoliopsida</taxon>
        <taxon>eudicotyledons</taxon>
        <taxon>Gunneridae</taxon>
        <taxon>Pentapetalae</taxon>
        <taxon>asterids</taxon>
        <taxon>lamiids</taxon>
        <taxon>Solanales</taxon>
        <taxon>Solanaceae</taxon>
        <taxon>Solanoideae</taxon>
        <taxon>Datureae</taxon>
        <taxon>Datura</taxon>
    </lineage>
</organism>